<dbReference type="SUPFAM" id="SSF51445">
    <property type="entry name" value="(Trans)glycosidases"/>
    <property type="match status" value="1"/>
</dbReference>
<gene>
    <name evidence="7" type="ORF">STSU_024235</name>
</gene>
<dbReference type="Proteomes" id="UP000005940">
    <property type="component" value="Chromosome"/>
</dbReference>
<dbReference type="InterPro" id="IPR015882">
    <property type="entry name" value="HEX_bac_N"/>
</dbReference>
<organism evidence="7 8">
    <name type="scientific">Streptomyces tsukubensis (strain DSM 42081 / NBRC 108919 / NRRL 18488 / 9993)</name>
    <dbReference type="NCBI Taxonomy" id="1114943"/>
    <lineage>
        <taxon>Bacteria</taxon>
        <taxon>Bacillati</taxon>
        <taxon>Actinomycetota</taxon>
        <taxon>Actinomycetes</taxon>
        <taxon>Kitasatosporales</taxon>
        <taxon>Streptomycetaceae</taxon>
        <taxon>Streptomyces</taxon>
    </lineage>
</organism>
<evidence type="ECO:0000256" key="4">
    <source>
        <dbReference type="SAM" id="MobiDB-lite"/>
    </source>
</evidence>
<evidence type="ECO:0000256" key="1">
    <source>
        <dbReference type="ARBA" id="ARBA00022801"/>
    </source>
</evidence>
<feature type="compositionally biased region" description="Low complexity" evidence="4">
    <location>
        <begin position="80"/>
        <end position="96"/>
    </location>
</feature>
<dbReference type="GO" id="GO:0015929">
    <property type="term" value="F:hexosaminidase activity"/>
    <property type="evidence" value="ECO:0007669"/>
    <property type="project" value="UniProtKB-ARBA"/>
</dbReference>
<comment type="similarity">
    <text evidence="3">Belongs to the glycosyl hydrolase 84 family.</text>
</comment>
<dbReference type="Pfam" id="PF02838">
    <property type="entry name" value="Glyco_hydro_20b"/>
    <property type="match status" value="1"/>
</dbReference>
<dbReference type="GO" id="GO:1901135">
    <property type="term" value="P:carbohydrate derivative metabolic process"/>
    <property type="evidence" value="ECO:0007669"/>
    <property type="project" value="UniProtKB-ARBA"/>
</dbReference>
<evidence type="ECO:0000313" key="8">
    <source>
        <dbReference type="Proteomes" id="UP000005940"/>
    </source>
</evidence>
<dbReference type="InterPro" id="IPR051822">
    <property type="entry name" value="Glycosyl_Hydrolase_84"/>
</dbReference>
<protein>
    <submittedName>
        <fullName evidence="7">Hyaluronidase</fullName>
    </submittedName>
</protein>
<dbReference type="InterPro" id="IPR017853">
    <property type="entry name" value="GH"/>
</dbReference>
<feature type="region of interest" description="Disordered" evidence="4">
    <location>
        <begin position="920"/>
        <end position="943"/>
    </location>
</feature>
<dbReference type="AlphaFoldDB" id="A0A7G3UH92"/>
<dbReference type="Gene3D" id="3.20.20.80">
    <property type="entry name" value="Glycosidases"/>
    <property type="match status" value="1"/>
</dbReference>
<name>A0A7G3UH92_STRT9</name>
<dbReference type="Gene3D" id="2.60.120.260">
    <property type="entry name" value="Galactose-binding domain-like"/>
    <property type="match status" value="1"/>
</dbReference>
<evidence type="ECO:0000313" key="7">
    <source>
        <dbReference type="EMBL" id="QKM69793.1"/>
    </source>
</evidence>
<dbReference type="SUPFAM" id="SSF49785">
    <property type="entry name" value="Galactose-binding domain-like"/>
    <property type="match status" value="1"/>
</dbReference>
<keyword evidence="1 3" id="KW-0378">Hydrolase</keyword>
<evidence type="ECO:0000259" key="6">
    <source>
        <dbReference type="PROSITE" id="PS52009"/>
    </source>
</evidence>
<dbReference type="Pfam" id="PF21774">
    <property type="entry name" value="NagJ_C"/>
    <property type="match status" value="1"/>
</dbReference>
<dbReference type="PANTHER" id="PTHR13170:SF16">
    <property type="entry name" value="PROTEIN O-GLCNACASE"/>
    <property type="match status" value="1"/>
</dbReference>
<feature type="region of interest" description="Disordered" evidence="4">
    <location>
        <begin position="1"/>
        <end position="57"/>
    </location>
</feature>
<feature type="domain" description="F5/8 type C" evidence="5">
    <location>
        <begin position="904"/>
        <end position="1041"/>
    </location>
</feature>
<dbReference type="InterPro" id="IPR008979">
    <property type="entry name" value="Galactose-bd-like_sf"/>
</dbReference>
<feature type="domain" description="GH84" evidence="6">
    <location>
        <begin position="261"/>
        <end position="541"/>
    </location>
</feature>
<feature type="region of interest" description="Disordered" evidence="4">
    <location>
        <begin position="1044"/>
        <end position="1085"/>
    </location>
</feature>
<dbReference type="InterPro" id="IPR049019">
    <property type="entry name" value="NagJ-like_helical"/>
</dbReference>
<dbReference type="Gene3D" id="1.20.58.460">
    <property type="entry name" value="Hyaluronidase post-catalytic domain-like"/>
    <property type="match status" value="1"/>
</dbReference>
<proteinExistence type="inferred from homology"/>
<dbReference type="EMBL" id="CP029159">
    <property type="protein sequence ID" value="QKM69793.1"/>
    <property type="molecule type" value="Genomic_DNA"/>
</dbReference>
<dbReference type="PROSITE" id="PS52009">
    <property type="entry name" value="GH84"/>
    <property type="match status" value="1"/>
</dbReference>
<reference evidence="7 8" key="1">
    <citation type="journal article" date="2012" name="J. Bacteriol.">
        <title>Draft genome of Streptomyces tsukubaensis NRRL 18488, the producer of the clinically important immunosuppressant tacrolimus (FK506).</title>
        <authorList>
            <person name="Barreiro C."/>
            <person name="Prieto C."/>
            <person name="Sola-Landa A."/>
            <person name="Solera E."/>
            <person name="Martinez-Castro M."/>
            <person name="Perez-Redondo R."/>
            <person name="Garcia-Estrada C."/>
            <person name="Aparicio J.F."/>
            <person name="Fernandez-Martinez L.T."/>
            <person name="Santos-Aberturas J."/>
            <person name="Salehi-Najafabadi Z."/>
            <person name="Rodriguez-Garcia A."/>
            <person name="Tauch A."/>
            <person name="Martin J.F."/>
        </authorList>
    </citation>
    <scope>NUCLEOTIDE SEQUENCE [LARGE SCALE GENOMIC DNA]</scope>
    <source>
        <strain evidence="8">DSM 42081 / NBRC 108919 / NRRL 18488 / 9993</strain>
    </source>
</reference>
<dbReference type="InterPro" id="IPR000421">
    <property type="entry name" value="FA58C"/>
</dbReference>
<dbReference type="SUPFAM" id="SSF140657">
    <property type="entry name" value="Hyaluronidase post-catalytic domain-like"/>
    <property type="match status" value="1"/>
</dbReference>
<sequence length="1085" mass="113251">MGSLPFGDLEVINGSPPHSSERNGTGPKRAGIRPERSGGDPAGRGVGVRLAQGRRPGRGTAAAVAVAVLGGLLGGAQTAVAAPGAPGTVPRTPAGPEGRNDGSVPPVWPRPQSLKPLGPAVALGTEATVVAGPDADPYAVETAHRLLRDAGVGTLYTTLPGRGPVVHLGGPGAVEALRALGMAGQGDLPSGGYRLAAGALGGRGTVAVDGTGPDGLFHGVQTLRQLVRGGTAADKDKGAAARTVRPSEIAGVAVRDWPGTAVRGTTEGFYGRPWSHEQRLAQLDFMGRTKQNRYLYAPGDDPFRQARWRDPYPAERRTEFRELADRARRNHTVLAWAVSPGQRMCLSDAADVRALNRKIDAMWALGVRAFQLQFQDVSYSEWHCEEDAETFGRGPGAAARAQARVAGAVARHLAERHPGAEPLSLLPTEFYQEGETAYRRALAAELDQRVQVAWTGVGVVPRTITGRQVAGAREAFGHPLVTMDNYPVNDYAQNRLFLGPYAGREPAVAAGSAALLANAMEQASASRIPLFTAADYAWNPKGYRPGESWRAALDELADGDRAAREALGVLAGNHASSVLEDTESGYLRPYLDAFRDALAAGTAPAALDRAADALRARFTEMRRAPEGLADTDGGRLDDEIRPWLDQLARYGQAGELAVDLLRAQARGDGTAAWRASLALEPLRTDPAKGRAVVGKGVLEPFLDRVAADAAAWTGAARSPRPDGEGVVRLERARPVASVTAMTVPGAPGTAPGRLEALIPGEGWRAVGVLSPTGWTQSAVGGLPVEALRVAGGGPGTAVRALVPWYTDEPAAGVALTERTADAEIGGAPVRAGLRLSPLRPRDVTGTLTVKAPPGIAVKAPARVTVPRGRALTVPVEVTVPAGAPSGPYPVTLSFAGTEQTLTVRAYPRTGGPGLLAGTGAVASSSGDETPAFPAAAAVDGDPRTRWSSRYEDGAWWQAELPEAVRLGKVVLHWQDAHAAGYRIQVSADGRTWRTAATVGEGRGGTETVRMDAPGTRFLRVQGDRRATRFGYSLFTVEAYAVAAEKGGKAEKAEEAEETVAGDGGPRPEAGPGTEPDTGRAGGLRP</sequence>
<evidence type="ECO:0000256" key="2">
    <source>
        <dbReference type="ARBA" id="ARBA00023295"/>
    </source>
</evidence>
<dbReference type="SUPFAM" id="SSF55545">
    <property type="entry name" value="beta-N-acetylhexosaminidase-like domain"/>
    <property type="match status" value="1"/>
</dbReference>
<dbReference type="GO" id="GO:0005975">
    <property type="term" value="P:carbohydrate metabolic process"/>
    <property type="evidence" value="ECO:0007669"/>
    <property type="project" value="UniProtKB-ARBA"/>
</dbReference>
<dbReference type="InterPro" id="IPR011496">
    <property type="entry name" value="O-GlcNAcase_cat"/>
</dbReference>
<evidence type="ECO:0000256" key="3">
    <source>
        <dbReference type="PROSITE-ProRule" id="PRU01353"/>
    </source>
</evidence>
<feature type="region of interest" description="Disordered" evidence="4">
    <location>
        <begin position="80"/>
        <end position="118"/>
    </location>
</feature>
<dbReference type="Gene3D" id="3.30.379.10">
    <property type="entry name" value="Chitobiase/beta-hexosaminidase domain 2-like"/>
    <property type="match status" value="1"/>
</dbReference>
<dbReference type="InterPro" id="IPR029018">
    <property type="entry name" value="Hex-like_dom2"/>
</dbReference>
<keyword evidence="8" id="KW-1185">Reference proteome</keyword>
<dbReference type="Pfam" id="PF07555">
    <property type="entry name" value="NAGidase"/>
    <property type="match status" value="1"/>
</dbReference>
<keyword evidence="2 3" id="KW-0326">Glycosidase</keyword>
<accession>A0A7G3UH92</accession>
<dbReference type="PANTHER" id="PTHR13170">
    <property type="entry name" value="O-GLCNACASE"/>
    <property type="match status" value="1"/>
</dbReference>
<feature type="active site" description="Proton donor" evidence="3">
    <location>
        <position position="376"/>
    </location>
</feature>
<dbReference type="Pfam" id="PF00754">
    <property type="entry name" value="F5_F8_type_C"/>
    <property type="match status" value="1"/>
</dbReference>
<evidence type="ECO:0000259" key="5">
    <source>
        <dbReference type="PROSITE" id="PS50022"/>
    </source>
</evidence>
<dbReference type="PROSITE" id="PS50022">
    <property type="entry name" value="FA58C_3"/>
    <property type="match status" value="1"/>
</dbReference>